<evidence type="ECO:0000313" key="3">
    <source>
        <dbReference type="EMBL" id="MCD7473380.1"/>
    </source>
</evidence>
<dbReference type="InterPro" id="IPR037445">
    <property type="entry name" value="MAGE"/>
</dbReference>
<evidence type="ECO:0000259" key="2">
    <source>
        <dbReference type="Pfam" id="PF01454"/>
    </source>
</evidence>
<proteinExistence type="predicted"/>
<keyword evidence="4" id="KW-1185">Reference proteome</keyword>
<dbReference type="Proteomes" id="UP000823775">
    <property type="component" value="Unassembled WGS sequence"/>
</dbReference>
<dbReference type="EMBL" id="JACEIK010001964">
    <property type="protein sequence ID" value="MCD7473380.1"/>
    <property type="molecule type" value="Genomic_DNA"/>
</dbReference>
<dbReference type="PANTHER" id="PTHR11736:SF14">
    <property type="entry name" value="NSE3 HOMOLOG, SMC5-SMC6 COMPLEX COMPONENT"/>
    <property type="match status" value="1"/>
</dbReference>
<keyword evidence="1" id="KW-0812">Transmembrane</keyword>
<feature type="transmembrane region" description="Helical" evidence="1">
    <location>
        <begin position="129"/>
        <end position="147"/>
    </location>
</feature>
<sequence length="148" mass="16739">MSSSGEDFSQFGISVEEKDKLVAEVIRYVLFMTEQSSGCPIKREELTQLITSNNYRQRNLPAFVINEAKLKLSAIFGFELRELQRSRSSATQNHRLSQQVAADAKSYILTSQLPADIYKEIARILMSSTLLKLLILITGLGILLLIWE</sequence>
<accession>A0ABS8TSA8</accession>
<keyword evidence="1" id="KW-1133">Transmembrane helix</keyword>
<feature type="domain" description="MAGE" evidence="2">
    <location>
        <begin position="25"/>
        <end position="124"/>
    </location>
</feature>
<reference evidence="3 4" key="1">
    <citation type="journal article" date="2021" name="BMC Genomics">
        <title>Datura genome reveals duplications of psychoactive alkaloid biosynthetic genes and high mutation rate following tissue culture.</title>
        <authorList>
            <person name="Rajewski A."/>
            <person name="Carter-House D."/>
            <person name="Stajich J."/>
            <person name="Litt A."/>
        </authorList>
    </citation>
    <scope>NUCLEOTIDE SEQUENCE [LARGE SCALE GENOMIC DNA]</scope>
    <source>
        <strain evidence="3">AR-01</strain>
    </source>
</reference>
<gene>
    <name evidence="3" type="ORF">HAX54_015212</name>
</gene>
<protein>
    <recommendedName>
        <fullName evidence="2">MAGE domain-containing protein</fullName>
    </recommendedName>
</protein>
<name>A0ABS8TSA8_DATST</name>
<dbReference type="Pfam" id="PF01454">
    <property type="entry name" value="MAGE"/>
    <property type="match status" value="1"/>
</dbReference>
<evidence type="ECO:0000256" key="1">
    <source>
        <dbReference type="SAM" id="Phobius"/>
    </source>
</evidence>
<comment type="caution">
    <text evidence="3">The sequence shown here is derived from an EMBL/GenBank/DDBJ whole genome shotgun (WGS) entry which is preliminary data.</text>
</comment>
<dbReference type="InterPro" id="IPR041898">
    <property type="entry name" value="MAGE_WH1"/>
</dbReference>
<keyword evidence="1" id="KW-0472">Membrane</keyword>
<dbReference type="InterPro" id="IPR002190">
    <property type="entry name" value="MHD_dom"/>
</dbReference>
<dbReference type="Gene3D" id="1.10.10.1200">
    <property type="entry name" value="MAGE homology domain, winged helix WH1 motif"/>
    <property type="match status" value="1"/>
</dbReference>
<dbReference type="PANTHER" id="PTHR11736">
    <property type="entry name" value="MELANOMA-ASSOCIATED ANTIGEN MAGE ANTIGEN"/>
    <property type="match status" value="1"/>
</dbReference>
<organism evidence="3 4">
    <name type="scientific">Datura stramonium</name>
    <name type="common">Jimsonweed</name>
    <name type="synonym">Common thornapple</name>
    <dbReference type="NCBI Taxonomy" id="4076"/>
    <lineage>
        <taxon>Eukaryota</taxon>
        <taxon>Viridiplantae</taxon>
        <taxon>Streptophyta</taxon>
        <taxon>Embryophyta</taxon>
        <taxon>Tracheophyta</taxon>
        <taxon>Spermatophyta</taxon>
        <taxon>Magnoliopsida</taxon>
        <taxon>eudicotyledons</taxon>
        <taxon>Gunneridae</taxon>
        <taxon>Pentapetalae</taxon>
        <taxon>asterids</taxon>
        <taxon>lamiids</taxon>
        <taxon>Solanales</taxon>
        <taxon>Solanaceae</taxon>
        <taxon>Solanoideae</taxon>
        <taxon>Datureae</taxon>
        <taxon>Datura</taxon>
    </lineage>
</organism>
<evidence type="ECO:0000313" key="4">
    <source>
        <dbReference type="Proteomes" id="UP000823775"/>
    </source>
</evidence>